<dbReference type="KEGG" id="aarg:Aargi30884_27490"/>
<protein>
    <submittedName>
        <fullName evidence="1">Uncharacterized protein</fullName>
    </submittedName>
</protein>
<accession>A0A6N4TKT2</accession>
<keyword evidence="2" id="KW-1185">Reference proteome</keyword>
<gene>
    <name evidence="1" type="ORF">Aargi30884_27490</name>
</gene>
<evidence type="ECO:0000313" key="2">
    <source>
        <dbReference type="Proteomes" id="UP000464754"/>
    </source>
</evidence>
<evidence type="ECO:0000313" key="1">
    <source>
        <dbReference type="EMBL" id="BBK23846.1"/>
    </source>
</evidence>
<dbReference type="AlphaFoldDB" id="A0A6N4TKT2"/>
<name>A0A6N4TKT2_9FIRM</name>
<dbReference type="EMBL" id="AP019695">
    <property type="protein sequence ID" value="BBK23846.1"/>
    <property type="molecule type" value="Genomic_DNA"/>
</dbReference>
<proteinExistence type="predicted"/>
<reference evidence="2" key="1">
    <citation type="submission" date="2019-05" db="EMBL/GenBank/DDBJ databases">
        <title>Complete genome sequencing of Absiella argi strain JCM 30884.</title>
        <authorList>
            <person name="Sakamoto M."/>
            <person name="Murakami T."/>
            <person name="Mori H."/>
        </authorList>
    </citation>
    <scope>NUCLEOTIDE SEQUENCE [LARGE SCALE GENOMIC DNA]</scope>
    <source>
        <strain evidence="2">JCM 30884</strain>
    </source>
</reference>
<sequence>MTEEEYKQKIIMMLNDIHSIEEIEEIYTVVMWYFINQSKREH</sequence>
<dbReference type="Proteomes" id="UP000464754">
    <property type="component" value="Chromosome"/>
</dbReference>
<organism evidence="1 2">
    <name type="scientific">Amedibacterium intestinale</name>
    <dbReference type="NCBI Taxonomy" id="2583452"/>
    <lineage>
        <taxon>Bacteria</taxon>
        <taxon>Bacillati</taxon>
        <taxon>Bacillota</taxon>
        <taxon>Erysipelotrichia</taxon>
        <taxon>Erysipelotrichales</taxon>
        <taxon>Erysipelotrichaceae</taxon>
        <taxon>Amedibacterium</taxon>
    </lineage>
</organism>